<dbReference type="EC" id="3.5.1.-" evidence="5"/>
<dbReference type="InterPro" id="IPR002509">
    <property type="entry name" value="NODB_dom"/>
</dbReference>
<reference evidence="5 6" key="1">
    <citation type="submission" date="2019-05" db="EMBL/GenBank/DDBJ databases">
        <authorList>
            <consortium name="Pathogen Informatics"/>
        </authorList>
    </citation>
    <scope>NUCLEOTIDE SEQUENCE [LARGE SCALE GENOMIC DNA]</scope>
    <source>
        <strain evidence="5 6">NCTC503</strain>
    </source>
</reference>
<evidence type="ECO:0000256" key="2">
    <source>
        <dbReference type="ARBA" id="ARBA00022729"/>
    </source>
</evidence>
<keyword evidence="2" id="KW-0732">Signal</keyword>
<organism evidence="5 6">
    <name type="scientific">Hathewaya histolytica</name>
    <name type="common">Clostridium histolyticum</name>
    <dbReference type="NCBI Taxonomy" id="1498"/>
    <lineage>
        <taxon>Bacteria</taxon>
        <taxon>Bacillati</taxon>
        <taxon>Bacillota</taxon>
        <taxon>Clostridia</taxon>
        <taxon>Eubacteriales</taxon>
        <taxon>Clostridiaceae</taxon>
        <taxon>Hathewaya</taxon>
    </lineage>
</organism>
<dbReference type="GO" id="GO:0005576">
    <property type="term" value="C:extracellular region"/>
    <property type="evidence" value="ECO:0007669"/>
    <property type="project" value="UniProtKB-SubCell"/>
</dbReference>
<keyword evidence="6" id="KW-1185">Reference proteome</keyword>
<keyword evidence="5" id="KW-0378">Hydrolase</keyword>
<evidence type="ECO:0000259" key="4">
    <source>
        <dbReference type="PROSITE" id="PS51677"/>
    </source>
</evidence>
<feature type="compositionally biased region" description="Basic and acidic residues" evidence="3">
    <location>
        <begin position="41"/>
        <end position="54"/>
    </location>
</feature>
<comment type="subcellular location">
    <subcellularLocation>
        <location evidence="1">Secreted</location>
    </subcellularLocation>
</comment>
<dbReference type="OrthoDB" id="9778320at2"/>
<dbReference type="InterPro" id="IPR051398">
    <property type="entry name" value="Polysacch_Deacetylase"/>
</dbReference>
<feature type="compositionally biased region" description="Basic and acidic residues" evidence="3">
    <location>
        <begin position="61"/>
        <end position="90"/>
    </location>
</feature>
<dbReference type="KEGG" id="hhw:NCTC503_00859"/>
<accession>A0A4U9R5Z8</accession>
<dbReference type="PANTHER" id="PTHR34216">
    <property type="match status" value="1"/>
</dbReference>
<dbReference type="PANTHER" id="PTHR34216:SF3">
    <property type="entry name" value="POLY-BETA-1,6-N-ACETYL-D-GLUCOSAMINE N-DEACETYLASE"/>
    <property type="match status" value="1"/>
</dbReference>
<evidence type="ECO:0000313" key="5">
    <source>
        <dbReference type="EMBL" id="VTQ85991.1"/>
    </source>
</evidence>
<proteinExistence type="predicted"/>
<dbReference type="Gene3D" id="3.20.20.370">
    <property type="entry name" value="Glycoside hydrolase/deacetylase"/>
    <property type="match status" value="1"/>
</dbReference>
<dbReference type="GO" id="GO:0016810">
    <property type="term" value="F:hydrolase activity, acting on carbon-nitrogen (but not peptide) bonds"/>
    <property type="evidence" value="ECO:0007669"/>
    <property type="project" value="InterPro"/>
</dbReference>
<dbReference type="AlphaFoldDB" id="A0A4U9R5Z8"/>
<protein>
    <submittedName>
        <fullName evidence="5">Polysaccharide deacetylase family protein</fullName>
        <ecNumber evidence="5">3.5.1.-</ecNumber>
    </submittedName>
</protein>
<dbReference type="Proteomes" id="UP000308489">
    <property type="component" value="Chromosome 1"/>
</dbReference>
<dbReference type="PROSITE" id="PS51677">
    <property type="entry name" value="NODB"/>
    <property type="match status" value="1"/>
</dbReference>
<dbReference type="EMBL" id="LR590481">
    <property type="protein sequence ID" value="VTQ85991.1"/>
    <property type="molecule type" value="Genomic_DNA"/>
</dbReference>
<evidence type="ECO:0000256" key="1">
    <source>
        <dbReference type="ARBA" id="ARBA00004613"/>
    </source>
</evidence>
<dbReference type="InterPro" id="IPR011330">
    <property type="entry name" value="Glyco_hydro/deAcase_b/a-brl"/>
</dbReference>
<feature type="region of interest" description="Disordered" evidence="3">
    <location>
        <begin position="41"/>
        <end position="90"/>
    </location>
</feature>
<feature type="domain" description="NodB homology" evidence="4">
    <location>
        <begin position="169"/>
        <end position="330"/>
    </location>
</feature>
<gene>
    <name evidence="5" type="primary">icaB_2</name>
    <name evidence="5" type="ORF">NCTC503_00859</name>
</gene>
<dbReference type="GO" id="GO:0005975">
    <property type="term" value="P:carbohydrate metabolic process"/>
    <property type="evidence" value="ECO:0007669"/>
    <property type="project" value="InterPro"/>
</dbReference>
<evidence type="ECO:0000313" key="6">
    <source>
        <dbReference type="Proteomes" id="UP000308489"/>
    </source>
</evidence>
<name>A0A4U9R5Z8_HATHI</name>
<evidence type="ECO:0000256" key="3">
    <source>
        <dbReference type="SAM" id="MobiDB-lite"/>
    </source>
</evidence>
<dbReference type="SUPFAM" id="SSF88713">
    <property type="entry name" value="Glycoside hydrolase/deacetylase"/>
    <property type="match status" value="1"/>
</dbReference>
<sequence length="330" mass="37927">MKKGKIIIILVMLCILGGMSFLQIKKNFNFKLSSKHEKNLKNEENVNSKESLKKEVKHSKKEGSKESAKIETVSKETREKSLNDGKLENGRVLEKDSKENISYIKKDPKEVQIPILMYHSISDKDPKNGLLVPRKQFKEQVEWLHKNGFTPMLMEDVLESINTGKVPKRPVALTFDDGYVDNYNDAYKILSENNMKGTFFVITDCTNASNEYMNLEMLKEMKEKGMGIESHTHNHLELVRLSKQEKINSIRKSQEFLKSNLGVDSKYLCYPVGKYDKETIEVAKSLGIKGAVTTKNGFAKKEDGELSLRRIRISPMKLEAFKEIFNKYMN</sequence>
<dbReference type="RefSeq" id="WP_138209574.1">
    <property type="nucleotide sequence ID" value="NZ_CBCRUQ010000001.1"/>
</dbReference>
<dbReference type="Pfam" id="PF01522">
    <property type="entry name" value="Polysacc_deac_1"/>
    <property type="match status" value="1"/>
</dbReference>
<dbReference type="CDD" id="cd10918">
    <property type="entry name" value="CE4_NodB_like_5s_6s"/>
    <property type="match status" value="1"/>
</dbReference>